<name>A0A915KIZ8_ROMCU</name>
<protein>
    <submittedName>
        <fullName evidence="2">Uncharacterized protein</fullName>
    </submittedName>
</protein>
<evidence type="ECO:0000313" key="2">
    <source>
        <dbReference type="WBParaSite" id="nRc.2.0.1.t38729-RA"/>
    </source>
</evidence>
<proteinExistence type="predicted"/>
<dbReference type="AlphaFoldDB" id="A0A915KIZ8"/>
<evidence type="ECO:0000313" key="1">
    <source>
        <dbReference type="Proteomes" id="UP000887565"/>
    </source>
</evidence>
<accession>A0A915KIZ8</accession>
<sequence>MVLCEESTNRCRKKLYDIKCLMKVHRSHTARSDQVPDCPVKSQNAKYLLVLTSSTKECCKWVRRLHKILNSEEVSNPNHDIRVIGGKCHRNASEIIGYMASHAVIPNKINMSSDMICRSLEDLSTDVQYFRVDNGIIYPGAVCFFPDEKVDTLRTG</sequence>
<keyword evidence="1" id="KW-1185">Reference proteome</keyword>
<organism evidence="1 2">
    <name type="scientific">Romanomermis culicivorax</name>
    <name type="common">Nematode worm</name>
    <dbReference type="NCBI Taxonomy" id="13658"/>
    <lineage>
        <taxon>Eukaryota</taxon>
        <taxon>Metazoa</taxon>
        <taxon>Ecdysozoa</taxon>
        <taxon>Nematoda</taxon>
        <taxon>Enoplea</taxon>
        <taxon>Dorylaimia</taxon>
        <taxon>Mermithida</taxon>
        <taxon>Mermithoidea</taxon>
        <taxon>Mermithidae</taxon>
        <taxon>Romanomermis</taxon>
    </lineage>
</organism>
<reference evidence="2" key="1">
    <citation type="submission" date="2022-11" db="UniProtKB">
        <authorList>
            <consortium name="WormBaseParasite"/>
        </authorList>
    </citation>
    <scope>IDENTIFICATION</scope>
</reference>
<dbReference type="Proteomes" id="UP000887565">
    <property type="component" value="Unplaced"/>
</dbReference>
<dbReference type="WBParaSite" id="nRc.2.0.1.t38729-RA">
    <property type="protein sequence ID" value="nRc.2.0.1.t38729-RA"/>
    <property type="gene ID" value="nRc.2.0.1.g38729"/>
</dbReference>